<dbReference type="InterPro" id="IPR009614">
    <property type="entry name" value="YoeB_toxin"/>
</dbReference>
<evidence type="ECO:0000313" key="7">
    <source>
        <dbReference type="EMBL" id="WDU92715.1"/>
    </source>
</evidence>
<accession>A0AAQ3C7G4</accession>
<dbReference type="GO" id="GO:0016787">
    <property type="term" value="F:hydrolase activity"/>
    <property type="evidence" value="ECO:0007669"/>
    <property type="project" value="UniProtKB-KW"/>
</dbReference>
<dbReference type="GO" id="GO:0006401">
    <property type="term" value="P:RNA catabolic process"/>
    <property type="evidence" value="ECO:0007669"/>
    <property type="project" value="InterPro"/>
</dbReference>
<evidence type="ECO:0000256" key="4">
    <source>
        <dbReference type="ARBA" id="ARBA00022759"/>
    </source>
</evidence>
<dbReference type="PANTHER" id="PTHR38039:SF1">
    <property type="entry name" value="TOXIN YOEB"/>
    <property type="match status" value="1"/>
</dbReference>
<keyword evidence="2" id="KW-1277">Toxin-antitoxin system</keyword>
<dbReference type="InterPro" id="IPR035093">
    <property type="entry name" value="RelE/ParE_toxin_dom_sf"/>
</dbReference>
<dbReference type="NCBIfam" id="TIGR02116">
    <property type="entry name" value="toxin_Txe_YoeB"/>
    <property type="match status" value="1"/>
</dbReference>
<evidence type="ECO:0000313" key="8">
    <source>
        <dbReference type="Proteomes" id="UP001223683"/>
    </source>
</evidence>
<protein>
    <recommendedName>
        <fullName evidence="6">Putative mRNA interferase YoeB</fullName>
    </recommendedName>
</protein>
<dbReference type="PANTHER" id="PTHR38039">
    <property type="entry name" value="TOXIN YOEB"/>
    <property type="match status" value="1"/>
</dbReference>
<gene>
    <name evidence="7" type="ORF">PWJ79_07945</name>
</gene>
<dbReference type="GO" id="GO:0045892">
    <property type="term" value="P:negative regulation of DNA-templated transcription"/>
    <property type="evidence" value="ECO:0007669"/>
    <property type="project" value="TreeGrafter"/>
</dbReference>
<comment type="similarity">
    <text evidence="1">Belongs to the YoeB family.</text>
</comment>
<evidence type="ECO:0000256" key="1">
    <source>
        <dbReference type="ARBA" id="ARBA00008172"/>
    </source>
</evidence>
<dbReference type="SUPFAM" id="SSF143011">
    <property type="entry name" value="RelE-like"/>
    <property type="match status" value="1"/>
</dbReference>
<dbReference type="EMBL" id="CP118390">
    <property type="protein sequence ID" value="WDU92715.1"/>
    <property type="molecule type" value="Genomic_DNA"/>
</dbReference>
<keyword evidence="4" id="KW-0255">Endonuclease</keyword>
<evidence type="ECO:0000256" key="6">
    <source>
        <dbReference type="ARBA" id="ARBA00030388"/>
    </source>
</evidence>
<dbReference type="Gene3D" id="3.30.2310.20">
    <property type="entry name" value="RelE-like"/>
    <property type="match status" value="1"/>
</dbReference>
<proteinExistence type="inferred from homology"/>
<name>A0AAQ3C7G4_EDWPI</name>
<keyword evidence="5" id="KW-0378">Hydrolase</keyword>
<dbReference type="Pfam" id="PF06769">
    <property type="entry name" value="YoeB_toxin"/>
    <property type="match status" value="1"/>
</dbReference>
<dbReference type="GeneID" id="72528484"/>
<sequence length="122" mass="14237">MRLCWRRSTCSATRRTRPISTNHWHSWSAAKLSQWTINFTLNGAADFAYWKGIDQNKVERIRTLLHSIEADPFSGIGKPERLRHHKNPALYSRRIDQQHRLVYSVSGNTVTVVACRFHYGDK</sequence>
<organism evidence="7 8">
    <name type="scientific">Edwardsiella piscicida</name>
    <dbReference type="NCBI Taxonomy" id="1263550"/>
    <lineage>
        <taxon>Bacteria</taxon>
        <taxon>Pseudomonadati</taxon>
        <taxon>Pseudomonadota</taxon>
        <taxon>Gammaproteobacteria</taxon>
        <taxon>Enterobacterales</taxon>
        <taxon>Hafniaceae</taxon>
        <taxon>Edwardsiella</taxon>
    </lineage>
</organism>
<evidence type="ECO:0000256" key="2">
    <source>
        <dbReference type="ARBA" id="ARBA00022649"/>
    </source>
</evidence>
<reference evidence="7" key="1">
    <citation type="submission" date="2022-10" db="EMBL/GenBank/DDBJ databases">
        <title>Complete genome of Ep21-8.</title>
        <authorList>
            <person name="Kang Y.-R."/>
            <person name="Kim D.-H."/>
        </authorList>
    </citation>
    <scope>NUCLEOTIDE SEQUENCE</scope>
    <source>
        <strain evidence="7">Ep21-8</strain>
    </source>
</reference>
<keyword evidence="3" id="KW-0540">Nuclease</keyword>
<dbReference type="Proteomes" id="UP001223683">
    <property type="component" value="Chromosome"/>
</dbReference>
<dbReference type="GO" id="GO:0004519">
    <property type="term" value="F:endonuclease activity"/>
    <property type="evidence" value="ECO:0007669"/>
    <property type="project" value="UniProtKB-KW"/>
</dbReference>
<evidence type="ECO:0000256" key="5">
    <source>
        <dbReference type="ARBA" id="ARBA00022801"/>
    </source>
</evidence>
<dbReference type="AlphaFoldDB" id="A0AAQ3C7G4"/>
<evidence type="ECO:0000256" key="3">
    <source>
        <dbReference type="ARBA" id="ARBA00022722"/>
    </source>
</evidence>
<dbReference type="RefSeq" id="WP_196796969.1">
    <property type="nucleotide sequence ID" value="NC_013508.1"/>
</dbReference>